<evidence type="ECO:0000313" key="1">
    <source>
        <dbReference type="EMBL" id="GLJ75348.1"/>
    </source>
</evidence>
<organism evidence="1 2">
    <name type="scientific">Leifsonia poae</name>
    <dbReference type="NCBI Taxonomy" id="110933"/>
    <lineage>
        <taxon>Bacteria</taxon>
        <taxon>Bacillati</taxon>
        <taxon>Actinomycetota</taxon>
        <taxon>Actinomycetes</taxon>
        <taxon>Micrococcales</taxon>
        <taxon>Microbacteriaceae</taxon>
        <taxon>Leifsonia</taxon>
    </lineage>
</organism>
<dbReference type="EMBL" id="BSEN01000003">
    <property type="protein sequence ID" value="GLJ75348.1"/>
    <property type="molecule type" value="Genomic_DNA"/>
</dbReference>
<dbReference type="RefSeq" id="WP_271176032.1">
    <property type="nucleotide sequence ID" value="NZ_BAAAJO010000001.1"/>
</dbReference>
<keyword evidence="2" id="KW-1185">Reference proteome</keyword>
<dbReference type="AlphaFoldDB" id="A0A9W6H8C9"/>
<dbReference type="InterPro" id="IPR016024">
    <property type="entry name" value="ARM-type_fold"/>
</dbReference>
<reference evidence="1" key="1">
    <citation type="journal article" date="2014" name="Int. J. Syst. Evol. Microbiol.">
        <title>Complete genome sequence of Corynebacterium casei LMG S-19264T (=DSM 44701T), isolated from a smear-ripened cheese.</title>
        <authorList>
            <consortium name="US DOE Joint Genome Institute (JGI-PGF)"/>
            <person name="Walter F."/>
            <person name="Albersmeier A."/>
            <person name="Kalinowski J."/>
            <person name="Ruckert C."/>
        </authorList>
    </citation>
    <scope>NUCLEOTIDE SEQUENCE</scope>
    <source>
        <strain evidence="1">VKM Ac-1401</strain>
    </source>
</reference>
<sequence>MTTTGVEWLAAVVAPWTVSIHPNFTAPIKSDATRLALVVERRHYDSDEELVSDALASGEGYGTPLLAASSLSWELQEKATEGLFMRANDKRLSFGERAASAAFGALGLFELDRPEDAADALTRLERTGRGLDPRGFADSHNLIQAYLLLLLTARLQDARQFDLAREACTECLAILETIDRSTFEPFDVTEGISWGSDQVQIDILETLRRRALGEWGHLQFMRDDSWTEAVRSKATWIDYRVAGVFEERDSRVLLDEWEARYESNSGKIVMGRTPVSELAYAAYLIAELSGSTSLMSRAREVLGRLRLLTGGNAIFDTREGIRLLRQADSTGPLQTALRFIRAEGPSDALYREARTVLDRSPSVDRVTETDLLVLDFASDLLDPDELHRGIQLAERLTEVEQLNGPAGWSANDRMWRTLRSLVPGSGAESEIAEKAFRVAVEGVDEPIVSTLGRVLEGIDWALVAEPIRNRWRDWYLESDDDTELRETVREKLELKRTGELRDLLGVARVLDDHDHEPSIAQRDEAQGIVRAALAAEKEQAARGVLSFGGGDAGDIAVAFAIRFDSREVWADVVDLLTSPAIDAVLKARSLERISNFPSDVPDLVRRSLANNWQAIASSPSRMSFARAKVADGFPEALRAGAALKIVSDDAILDQLMLWSSGDDGSRFEAARSVPSAVSAVRDATWAYYLLLQLSYDENVDVRAETAHAIARVLAEHETDTPAQLIDRLKSLLTADGISVPLRTIHALQRYGLKGALSPLEPTVRAMAEAETPRILSSAARLVIGADRLNS</sequence>
<comment type="caution">
    <text evidence="1">The sequence shown here is derived from an EMBL/GenBank/DDBJ whole genome shotgun (WGS) entry which is preliminary data.</text>
</comment>
<dbReference type="Proteomes" id="UP001142372">
    <property type="component" value="Unassembled WGS sequence"/>
</dbReference>
<proteinExistence type="predicted"/>
<gene>
    <name evidence="1" type="ORF">GCM10017584_09220</name>
</gene>
<name>A0A9W6H8C9_9MICO</name>
<protein>
    <submittedName>
        <fullName evidence="1">Uncharacterized protein</fullName>
    </submittedName>
</protein>
<dbReference type="SUPFAM" id="SSF48371">
    <property type="entry name" value="ARM repeat"/>
    <property type="match status" value="1"/>
</dbReference>
<reference evidence="1" key="2">
    <citation type="submission" date="2023-01" db="EMBL/GenBank/DDBJ databases">
        <authorList>
            <person name="Sun Q."/>
            <person name="Evtushenko L."/>
        </authorList>
    </citation>
    <scope>NUCLEOTIDE SEQUENCE</scope>
    <source>
        <strain evidence="1">VKM Ac-1401</strain>
    </source>
</reference>
<evidence type="ECO:0000313" key="2">
    <source>
        <dbReference type="Proteomes" id="UP001142372"/>
    </source>
</evidence>
<accession>A0A9W6H8C9</accession>